<evidence type="ECO:0000313" key="10">
    <source>
        <dbReference type="EMBL" id="MCH7323053.1"/>
    </source>
</evidence>
<dbReference type="PANTHER" id="PTHR48111">
    <property type="entry name" value="REGULATOR OF RPOS"/>
    <property type="match status" value="1"/>
</dbReference>
<comment type="caution">
    <text evidence="10">The sequence shown here is derived from an EMBL/GenBank/DDBJ whole genome shotgun (WGS) entry which is preliminary data.</text>
</comment>
<keyword evidence="2" id="KW-0902">Two-component regulatory system</keyword>
<dbReference type="SUPFAM" id="SSF52172">
    <property type="entry name" value="CheY-like"/>
    <property type="match status" value="1"/>
</dbReference>
<evidence type="ECO:0000256" key="7">
    <source>
        <dbReference type="PROSITE-ProRule" id="PRU01091"/>
    </source>
</evidence>
<keyword evidence="4 7" id="KW-0238">DNA-binding</keyword>
<evidence type="ECO:0000256" key="4">
    <source>
        <dbReference type="ARBA" id="ARBA00023125"/>
    </source>
</evidence>
<sequence>MEQILLVEDDREIARIIKDTLTKEGYFVTWATTGIEGLEDFSAGSYSLVLVDWMMPEMDGLTMIEHIRLQSDVPIIMISAKSEDADKVEGLQDADDYLAKPFSLEELKARVRSQLRRWQRYNKVNVQEEKLQFTQGLMMDLSKELVYVHEEKVNLTQKEYALLKVFVQHPLEVFTKQALYTHVWQQTELDQTHTVTVHIKALREKLNDPVRKPYFIETVWGKGYRFIGEQL</sequence>
<dbReference type="InterPro" id="IPR036388">
    <property type="entry name" value="WH-like_DNA-bd_sf"/>
</dbReference>
<dbReference type="InterPro" id="IPR039420">
    <property type="entry name" value="WalR-like"/>
</dbReference>
<name>A0ABS9UFL1_9BACL</name>
<dbReference type="InterPro" id="IPR016032">
    <property type="entry name" value="Sig_transdc_resp-reg_C-effctor"/>
</dbReference>
<evidence type="ECO:0000256" key="1">
    <source>
        <dbReference type="ARBA" id="ARBA00022553"/>
    </source>
</evidence>
<dbReference type="CDD" id="cd17574">
    <property type="entry name" value="REC_OmpR"/>
    <property type="match status" value="1"/>
</dbReference>
<evidence type="ECO:0000256" key="2">
    <source>
        <dbReference type="ARBA" id="ARBA00023012"/>
    </source>
</evidence>
<accession>A0ABS9UFL1</accession>
<dbReference type="Gene3D" id="3.40.50.2300">
    <property type="match status" value="1"/>
</dbReference>
<reference evidence="10 11" key="1">
    <citation type="submission" date="2022-03" db="EMBL/GenBank/DDBJ databases">
        <authorList>
            <person name="Jo J.-H."/>
            <person name="Im W.-T."/>
        </authorList>
    </citation>
    <scope>NUCLEOTIDE SEQUENCE [LARGE SCALE GENOMIC DNA]</scope>
    <source>
        <strain evidence="10 11">MA9</strain>
    </source>
</reference>
<dbReference type="PROSITE" id="PS51755">
    <property type="entry name" value="OMPR_PHOB"/>
    <property type="match status" value="1"/>
</dbReference>
<dbReference type="CDD" id="cd00383">
    <property type="entry name" value="trans_reg_C"/>
    <property type="match status" value="1"/>
</dbReference>
<dbReference type="InterPro" id="IPR011006">
    <property type="entry name" value="CheY-like_superfamily"/>
</dbReference>
<dbReference type="SUPFAM" id="SSF46894">
    <property type="entry name" value="C-terminal effector domain of the bipartite response regulators"/>
    <property type="match status" value="1"/>
</dbReference>
<dbReference type="SMART" id="SM00448">
    <property type="entry name" value="REC"/>
    <property type="match status" value="1"/>
</dbReference>
<keyword evidence="1 6" id="KW-0597">Phosphoprotein</keyword>
<dbReference type="EMBL" id="JAKZFC010000006">
    <property type="protein sequence ID" value="MCH7323053.1"/>
    <property type="molecule type" value="Genomic_DNA"/>
</dbReference>
<evidence type="ECO:0000256" key="6">
    <source>
        <dbReference type="PROSITE-ProRule" id="PRU00169"/>
    </source>
</evidence>
<protein>
    <submittedName>
        <fullName evidence="10">Response regulator transcription factor</fullName>
    </submittedName>
</protein>
<evidence type="ECO:0000256" key="5">
    <source>
        <dbReference type="ARBA" id="ARBA00023163"/>
    </source>
</evidence>
<dbReference type="Gene3D" id="6.10.250.690">
    <property type="match status" value="1"/>
</dbReference>
<evidence type="ECO:0000259" key="9">
    <source>
        <dbReference type="PROSITE" id="PS51755"/>
    </source>
</evidence>
<evidence type="ECO:0000259" key="8">
    <source>
        <dbReference type="PROSITE" id="PS50110"/>
    </source>
</evidence>
<evidence type="ECO:0000256" key="3">
    <source>
        <dbReference type="ARBA" id="ARBA00023015"/>
    </source>
</evidence>
<dbReference type="PANTHER" id="PTHR48111:SF26">
    <property type="entry name" value="STAGE 0 SPORULATION PROTEIN A HOMOLOG"/>
    <property type="match status" value="1"/>
</dbReference>
<feature type="DNA-binding region" description="OmpR/PhoB-type" evidence="7">
    <location>
        <begin position="128"/>
        <end position="228"/>
    </location>
</feature>
<dbReference type="Gene3D" id="1.10.10.10">
    <property type="entry name" value="Winged helix-like DNA-binding domain superfamily/Winged helix DNA-binding domain"/>
    <property type="match status" value="1"/>
</dbReference>
<dbReference type="PROSITE" id="PS50110">
    <property type="entry name" value="RESPONSE_REGULATORY"/>
    <property type="match status" value="1"/>
</dbReference>
<gene>
    <name evidence="10" type="ORF">LZ480_14335</name>
</gene>
<organism evidence="10 11">
    <name type="scientific">Solibacillus palustris</name>
    <dbReference type="NCBI Taxonomy" id="2908203"/>
    <lineage>
        <taxon>Bacteria</taxon>
        <taxon>Bacillati</taxon>
        <taxon>Bacillota</taxon>
        <taxon>Bacilli</taxon>
        <taxon>Bacillales</taxon>
        <taxon>Caryophanaceae</taxon>
        <taxon>Solibacillus</taxon>
    </lineage>
</organism>
<dbReference type="Pfam" id="PF00486">
    <property type="entry name" value="Trans_reg_C"/>
    <property type="match status" value="1"/>
</dbReference>
<evidence type="ECO:0000313" key="11">
    <source>
        <dbReference type="Proteomes" id="UP001316087"/>
    </source>
</evidence>
<dbReference type="InterPro" id="IPR001789">
    <property type="entry name" value="Sig_transdc_resp-reg_receiver"/>
</dbReference>
<feature type="domain" description="Response regulatory" evidence="8">
    <location>
        <begin position="3"/>
        <end position="115"/>
    </location>
</feature>
<dbReference type="Proteomes" id="UP001316087">
    <property type="component" value="Unassembled WGS sequence"/>
</dbReference>
<keyword evidence="5" id="KW-0804">Transcription</keyword>
<dbReference type="Pfam" id="PF00072">
    <property type="entry name" value="Response_reg"/>
    <property type="match status" value="1"/>
</dbReference>
<feature type="domain" description="OmpR/PhoB-type" evidence="9">
    <location>
        <begin position="128"/>
        <end position="228"/>
    </location>
</feature>
<dbReference type="InterPro" id="IPR001867">
    <property type="entry name" value="OmpR/PhoB-type_DNA-bd"/>
</dbReference>
<proteinExistence type="predicted"/>
<dbReference type="RefSeq" id="WP_241370228.1">
    <property type="nucleotide sequence ID" value="NZ_JAKZFC010000006.1"/>
</dbReference>
<keyword evidence="3" id="KW-0805">Transcription regulation</keyword>
<dbReference type="SMART" id="SM00862">
    <property type="entry name" value="Trans_reg_C"/>
    <property type="match status" value="1"/>
</dbReference>
<keyword evidence="11" id="KW-1185">Reference proteome</keyword>
<feature type="modified residue" description="4-aspartylphosphate" evidence="6">
    <location>
        <position position="52"/>
    </location>
</feature>